<dbReference type="InterPro" id="IPR038721">
    <property type="entry name" value="IS701-like_DDE_dom"/>
</dbReference>
<feature type="domain" description="Transposase IS701-like DDE" evidence="1">
    <location>
        <begin position="2"/>
        <end position="217"/>
    </location>
</feature>
<keyword evidence="3" id="KW-1185">Reference proteome</keyword>
<protein>
    <recommendedName>
        <fullName evidence="1">Transposase IS701-like DDE domain-containing protein</fullName>
    </recommendedName>
</protein>
<dbReference type="SUPFAM" id="SSF53098">
    <property type="entry name" value="Ribonuclease H-like"/>
    <property type="match status" value="1"/>
</dbReference>
<evidence type="ECO:0000313" key="3">
    <source>
        <dbReference type="Proteomes" id="UP000517916"/>
    </source>
</evidence>
<comment type="caution">
    <text evidence="2">The sequence shown here is derived from an EMBL/GenBank/DDBJ whole genome shotgun (WGS) entry which is preliminary data.</text>
</comment>
<sequence length="364" mass="40336">MTGLIAAPARRTVCGMLTAARMAGVWHHGRAHRFFATAQWSLDQVGLTMVGLVVGWLTPAGAPLVVAVDDTLFRRAGRKVHGAFWAYDGSRKVAAGQEKLSRGTTFVVAALVVELPFLERPIALPVLYRLWRPGGPTTPTLAQELITLIAGIRPDRRVHVVTDGASLCRTLRHLPSNVTLTGPPPRHAGLYELHPDSAQAQQLRRRGRPRVRAQLVRVIAVREPRTPGFAVVTTDLTTSTAQIIERHAARWAIEIAFHDATHLTGAGEARNRTRRAVERTAPFVILVHTLVVLWYHLAGHSPKVVTEHRRRARWYTTKTHPSYQDMLIKLRRVLIAAHYRADLAGDPTLEQIHAIRLAWADAAA</sequence>
<dbReference type="Proteomes" id="UP000517916">
    <property type="component" value="Unassembled WGS sequence"/>
</dbReference>
<dbReference type="Pfam" id="PF13546">
    <property type="entry name" value="DDE_5"/>
    <property type="match status" value="1"/>
</dbReference>
<organism evidence="2 3">
    <name type="scientific">Kutzneria viridogrisea</name>
    <dbReference type="NCBI Taxonomy" id="47990"/>
    <lineage>
        <taxon>Bacteria</taxon>
        <taxon>Bacillati</taxon>
        <taxon>Actinomycetota</taxon>
        <taxon>Actinomycetes</taxon>
        <taxon>Pseudonocardiales</taxon>
        <taxon>Pseudonocardiaceae</taxon>
        <taxon>Kutzneria</taxon>
    </lineage>
</organism>
<proteinExistence type="predicted"/>
<name>A0ABR6BBH9_9PSEU</name>
<reference evidence="2 3" key="1">
    <citation type="submission" date="2020-08" db="EMBL/GenBank/DDBJ databases">
        <title>Genomic Encyclopedia of Archaeal and Bacterial Type Strains, Phase II (KMG-II): from individual species to whole genera.</title>
        <authorList>
            <person name="Goeker M."/>
        </authorList>
    </citation>
    <scope>NUCLEOTIDE SEQUENCE [LARGE SCALE GENOMIC DNA]</scope>
    <source>
        <strain evidence="2 3">DSM 43850</strain>
    </source>
</reference>
<evidence type="ECO:0000313" key="2">
    <source>
        <dbReference type="EMBL" id="MBA8924227.1"/>
    </source>
</evidence>
<evidence type="ECO:0000259" key="1">
    <source>
        <dbReference type="Pfam" id="PF13546"/>
    </source>
</evidence>
<dbReference type="InterPro" id="IPR012337">
    <property type="entry name" value="RNaseH-like_sf"/>
</dbReference>
<gene>
    <name evidence="2" type="ORF">BC739_001424</name>
</gene>
<accession>A0ABR6BBH9</accession>
<dbReference type="EMBL" id="JACJID010000001">
    <property type="protein sequence ID" value="MBA8924227.1"/>
    <property type="molecule type" value="Genomic_DNA"/>
</dbReference>